<dbReference type="Gene3D" id="1.10.10.10">
    <property type="entry name" value="Winged helix-like DNA-binding domain superfamily/Winged helix DNA-binding domain"/>
    <property type="match status" value="1"/>
</dbReference>
<evidence type="ECO:0000256" key="6">
    <source>
        <dbReference type="ARBA" id="ARBA00022618"/>
    </source>
</evidence>
<dbReference type="AlphaFoldDB" id="A0A0F7SSL9"/>
<dbReference type="SMART" id="SM00884">
    <property type="entry name" value="Cullin_Nedd8"/>
    <property type="match status" value="1"/>
</dbReference>
<evidence type="ECO:0000256" key="5">
    <source>
        <dbReference type="ARBA" id="ARBA00022499"/>
    </source>
</evidence>
<keyword evidence="9" id="KW-0131">Cell cycle</keyword>
<name>A0A0F7SSL9_PHARH</name>
<evidence type="ECO:0000259" key="15">
    <source>
        <dbReference type="PROSITE" id="PS50069"/>
    </source>
</evidence>
<evidence type="ECO:0000256" key="11">
    <source>
        <dbReference type="PROSITE-ProRule" id="PRU00330"/>
    </source>
</evidence>
<evidence type="ECO:0000256" key="14">
    <source>
        <dbReference type="SAM" id="MobiDB-lite"/>
    </source>
</evidence>
<comment type="subcellular location">
    <subcellularLocation>
        <location evidence="1">Cytoplasm</location>
    </subcellularLocation>
</comment>
<evidence type="ECO:0000256" key="12">
    <source>
        <dbReference type="RuleBase" id="RU003829"/>
    </source>
</evidence>
<organism evidence="16">
    <name type="scientific">Phaffia rhodozyma</name>
    <name type="common">Yeast</name>
    <name type="synonym">Xanthophyllomyces dendrorhous</name>
    <dbReference type="NCBI Taxonomy" id="264483"/>
    <lineage>
        <taxon>Eukaryota</taxon>
        <taxon>Fungi</taxon>
        <taxon>Dikarya</taxon>
        <taxon>Basidiomycota</taxon>
        <taxon>Agaricomycotina</taxon>
        <taxon>Tremellomycetes</taxon>
        <taxon>Cystofilobasidiales</taxon>
        <taxon>Mrakiaceae</taxon>
        <taxon>Phaffia</taxon>
    </lineage>
</organism>
<proteinExistence type="inferred from homology"/>
<dbReference type="SUPFAM" id="SSF75632">
    <property type="entry name" value="Cullin homology domain"/>
    <property type="match status" value="1"/>
</dbReference>
<dbReference type="SUPFAM" id="SSF46785">
    <property type="entry name" value="Winged helix' DNA-binding domain"/>
    <property type="match status" value="1"/>
</dbReference>
<dbReference type="InterPro" id="IPR019559">
    <property type="entry name" value="Cullin_neddylation_domain"/>
</dbReference>
<dbReference type="FunFam" id="1.20.1310.10:FF:000029">
    <property type="entry name" value="Cullin homolog 1"/>
    <property type="match status" value="1"/>
</dbReference>
<evidence type="ECO:0000256" key="7">
    <source>
        <dbReference type="ARBA" id="ARBA00022786"/>
    </source>
</evidence>
<dbReference type="Gene3D" id="3.30.230.130">
    <property type="entry name" value="Cullin, Chain C, Domain 2"/>
    <property type="match status" value="1"/>
</dbReference>
<keyword evidence="4" id="KW-0963">Cytoplasm</keyword>
<dbReference type="FunFam" id="1.20.1310.10:FF:000011">
    <property type="entry name" value="Cullin 1"/>
    <property type="match status" value="1"/>
</dbReference>
<dbReference type="SMR" id="A0A0F7SSL9"/>
<dbReference type="InterPro" id="IPR059120">
    <property type="entry name" value="Cullin-like_AB"/>
</dbReference>
<keyword evidence="7" id="KW-0833">Ubl conjugation pathway</keyword>
<evidence type="ECO:0000256" key="4">
    <source>
        <dbReference type="ARBA" id="ARBA00022490"/>
    </source>
</evidence>
<dbReference type="Pfam" id="PF26557">
    <property type="entry name" value="Cullin_AB"/>
    <property type="match status" value="1"/>
</dbReference>
<protein>
    <recommendedName>
        <fullName evidence="10">Cullin-1</fullName>
    </recommendedName>
</protein>
<keyword evidence="6" id="KW-0132">Cell division</keyword>
<sequence>MAQATPDPVAPSPTSDLETSWGYLEVGVERAMIHLEEGMSPSYYMALYTVVYNYCTNSARASSSNNTRTGAQLQGAELYKCLSKYLADHLKTLETASEPLQDLALLQYYASEWTRYTFGAKFIDRLFFYLNRHWVKRERDEGKKGVYDVYTMALVQWKNHFFQPVQSKNRKLAGALYRQVGKQRQGEEIDTSLIKKVVNSFVSLGIDLNDKNRSNLDVYREHFEKPFIESTRAFYRAESEAFVGAHSVSDYLKKAEERLAEEEERVERLLHGDTRKIIINTCEDVLIRTHAELMQEEFQNLLDYDKTDDLTRMYSLLARIPQGLEPLRKRFEEHVKKSGLTAIEKLSSAKPDGTITPKEGDDANGDNGAAPVKNGEIAPKAYIEALLDVRKKSEEIVNTCFRGEAGFVASLDKACKDFVNTNSATKDSAGNQSANKSPELLARHTDALLKKTNRSAETAELEEGLNQVMIIFKYIEDKDVFQKFYWKMLSKRLINAISISDEAEASMITKLKEAAGFEYTTKLQRMFTDMHVSKELSENFKEKMKQTHDAKELDVDFSVNVLGQGFWPLEPKTTELTIPVDVSKHYDWFVRFYQSQHSGRKLTWLWHVSKTELRTRYLGQSYIFMTSMYQMAILVQFNSADAFTYKELATATSLNEGTLKGVLGSLVKAKVLNLILEDDEESYELNYNFKSKKIRVQLNQPIKAEQKAESAQLMKDVDEDRKYLIQATIVRIMKSRKTMKHNTLVNEVTQQVSTRFQPNVVMIKKQIEGLVEKEYLERQEGQRDTYNYLA</sequence>
<keyword evidence="8" id="KW-0832">Ubl conjugation</keyword>
<accession>A0A0F7SSL9</accession>
<dbReference type="PANTHER" id="PTHR11932">
    <property type="entry name" value="CULLIN"/>
    <property type="match status" value="1"/>
</dbReference>
<evidence type="ECO:0000256" key="2">
    <source>
        <dbReference type="ARBA" id="ARBA00004906"/>
    </source>
</evidence>
<dbReference type="InterPro" id="IPR036317">
    <property type="entry name" value="Cullin_homology_sf"/>
</dbReference>
<dbReference type="SMART" id="SM00182">
    <property type="entry name" value="CULLIN"/>
    <property type="match status" value="1"/>
</dbReference>
<dbReference type="InterPro" id="IPR016159">
    <property type="entry name" value="Cullin_repeat-like_dom_sf"/>
</dbReference>
<comment type="similarity">
    <text evidence="3 11 12">Belongs to the cullin family.</text>
</comment>
<dbReference type="GO" id="GO:0051301">
    <property type="term" value="P:cell division"/>
    <property type="evidence" value="ECO:0007669"/>
    <property type="project" value="UniProtKB-KW"/>
</dbReference>
<evidence type="ECO:0000256" key="9">
    <source>
        <dbReference type="ARBA" id="ARBA00023306"/>
    </source>
</evidence>
<dbReference type="PROSITE" id="PS50069">
    <property type="entry name" value="CULLIN_2"/>
    <property type="match status" value="1"/>
</dbReference>
<dbReference type="Pfam" id="PF10557">
    <property type="entry name" value="Cullin_Nedd8"/>
    <property type="match status" value="1"/>
</dbReference>
<dbReference type="GO" id="GO:0031146">
    <property type="term" value="P:SCF-dependent proteasomal ubiquitin-dependent protein catabolic process"/>
    <property type="evidence" value="ECO:0007669"/>
    <property type="project" value="UniProtKB-ARBA"/>
</dbReference>
<dbReference type="GO" id="GO:0031625">
    <property type="term" value="F:ubiquitin protein ligase binding"/>
    <property type="evidence" value="ECO:0007669"/>
    <property type="project" value="InterPro"/>
</dbReference>
<dbReference type="FunFam" id="3.30.230.130:FF:000003">
    <property type="entry name" value="Cullin 2"/>
    <property type="match status" value="1"/>
</dbReference>
<dbReference type="GO" id="GO:1902531">
    <property type="term" value="P:regulation of intracellular signal transduction"/>
    <property type="evidence" value="ECO:0007669"/>
    <property type="project" value="UniProtKB-ARBA"/>
</dbReference>
<dbReference type="EMBL" id="LN483332">
    <property type="protein sequence ID" value="CED85187.1"/>
    <property type="molecule type" value="Genomic_DNA"/>
</dbReference>
<evidence type="ECO:0000313" key="16">
    <source>
        <dbReference type="EMBL" id="CED85187.1"/>
    </source>
</evidence>
<dbReference type="Pfam" id="PF00888">
    <property type="entry name" value="Cullin"/>
    <property type="match status" value="1"/>
</dbReference>
<evidence type="ECO:0000256" key="8">
    <source>
        <dbReference type="ARBA" id="ARBA00022843"/>
    </source>
</evidence>
<dbReference type="Gene3D" id="1.20.1310.10">
    <property type="entry name" value="Cullin Repeats"/>
    <property type="match status" value="4"/>
</dbReference>
<dbReference type="GO" id="GO:0019005">
    <property type="term" value="C:SCF ubiquitin ligase complex"/>
    <property type="evidence" value="ECO:0007669"/>
    <property type="project" value="UniProtKB-ARBA"/>
</dbReference>
<dbReference type="InterPro" id="IPR036388">
    <property type="entry name" value="WH-like_DNA-bd_sf"/>
</dbReference>
<dbReference type="InterPro" id="IPR001373">
    <property type="entry name" value="Cullin_N"/>
</dbReference>
<evidence type="ECO:0000256" key="3">
    <source>
        <dbReference type="ARBA" id="ARBA00006019"/>
    </source>
</evidence>
<dbReference type="FunFam" id="1.20.1310.10:FF:000026">
    <property type="entry name" value="Cullin 1"/>
    <property type="match status" value="1"/>
</dbReference>
<dbReference type="SUPFAM" id="SSF74788">
    <property type="entry name" value="Cullin repeat-like"/>
    <property type="match status" value="1"/>
</dbReference>
<evidence type="ECO:0000256" key="10">
    <source>
        <dbReference type="ARBA" id="ARBA00069612"/>
    </source>
</evidence>
<keyword evidence="13" id="KW-0175">Coiled coil</keyword>
<keyword evidence="5" id="KW-1017">Isopeptide bond</keyword>
<feature type="domain" description="Cullin family profile" evidence="15">
    <location>
        <begin position="436"/>
        <end position="667"/>
    </location>
</feature>
<reference evidence="16" key="1">
    <citation type="submission" date="2014-08" db="EMBL/GenBank/DDBJ databases">
        <authorList>
            <person name="Sharma Rahul"/>
            <person name="Thines Marco"/>
        </authorList>
    </citation>
    <scope>NUCLEOTIDE SEQUENCE</scope>
</reference>
<dbReference type="InterPro" id="IPR036390">
    <property type="entry name" value="WH_DNA-bd_sf"/>
</dbReference>
<feature type="region of interest" description="Disordered" evidence="14">
    <location>
        <begin position="342"/>
        <end position="373"/>
    </location>
</feature>
<dbReference type="InterPro" id="IPR016158">
    <property type="entry name" value="Cullin_homology"/>
</dbReference>
<dbReference type="GO" id="GO:0005737">
    <property type="term" value="C:cytoplasm"/>
    <property type="evidence" value="ECO:0007669"/>
    <property type="project" value="UniProtKB-SubCell"/>
</dbReference>
<evidence type="ECO:0000256" key="13">
    <source>
        <dbReference type="SAM" id="Coils"/>
    </source>
</evidence>
<dbReference type="InterPro" id="IPR045093">
    <property type="entry name" value="Cullin"/>
</dbReference>
<evidence type="ECO:0000256" key="1">
    <source>
        <dbReference type="ARBA" id="ARBA00004496"/>
    </source>
</evidence>
<dbReference type="FunFam" id="1.20.1310.10:FF:000007">
    <property type="entry name" value="Cullin 1"/>
    <property type="match status" value="1"/>
</dbReference>
<feature type="coiled-coil region" evidence="13">
    <location>
        <begin position="245"/>
        <end position="272"/>
    </location>
</feature>
<dbReference type="FunFam" id="1.10.10.10:FF:000014">
    <property type="entry name" value="Cullin 1"/>
    <property type="match status" value="1"/>
</dbReference>
<comment type="pathway">
    <text evidence="2">Protein modification; protein ubiquitination.</text>
</comment>